<dbReference type="Proteomes" id="UP000241048">
    <property type="component" value="Unassembled WGS sequence"/>
</dbReference>
<dbReference type="PANTHER" id="PTHR43434:SF20">
    <property type="entry name" value="5'-NUCLEOTIDASE"/>
    <property type="match status" value="1"/>
</dbReference>
<proteinExistence type="predicted"/>
<dbReference type="AlphaFoldDB" id="A0A2T3FMT0"/>
<name>A0A2T3FMT0_9CLOT</name>
<dbReference type="GeneID" id="79840483"/>
<accession>A0A2T3FMT0</accession>
<dbReference type="Pfam" id="PF13419">
    <property type="entry name" value="HAD_2"/>
    <property type="match status" value="1"/>
</dbReference>
<dbReference type="InterPro" id="IPR041492">
    <property type="entry name" value="HAD_2"/>
</dbReference>
<dbReference type="GO" id="GO:0005829">
    <property type="term" value="C:cytosol"/>
    <property type="evidence" value="ECO:0007669"/>
    <property type="project" value="TreeGrafter"/>
</dbReference>
<dbReference type="InterPro" id="IPR036412">
    <property type="entry name" value="HAD-like_sf"/>
</dbReference>
<dbReference type="InterPro" id="IPR023198">
    <property type="entry name" value="PGP-like_dom2"/>
</dbReference>
<comment type="caution">
    <text evidence="1">The sequence shown here is derived from an EMBL/GenBank/DDBJ whole genome shotgun (WGS) entry which is preliminary data.</text>
</comment>
<dbReference type="SFLD" id="SFLDS00003">
    <property type="entry name" value="Haloacid_Dehalogenase"/>
    <property type="match status" value="1"/>
</dbReference>
<gene>
    <name evidence="1" type="ORF">C7U56_12295</name>
</gene>
<keyword evidence="2" id="KW-1185">Reference proteome</keyword>
<sequence>MNKKTYRGVIFDLDGTLLDTSEGVFASVRHTVEALGKPALDEATLRTFIGPPVKLSLIRLYGLDEDAANHATEIFRTQYKDHDLLKAEPYAGIKDLIRALRAQGCKIGVATLKREDYALTLLEHYHFTELCDSICGSDFASKMTKADVLHKCLKALELSPSEAVLIGDTSSDGKGAKEAAVDFMAVTYGFGPDTAEAWQEYAPVYTAKDTHDIGAFLGVNF</sequence>
<dbReference type="GO" id="GO:0004713">
    <property type="term" value="F:protein tyrosine kinase activity"/>
    <property type="evidence" value="ECO:0007669"/>
    <property type="project" value="TreeGrafter"/>
</dbReference>
<dbReference type="Gene3D" id="1.10.150.240">
    <property type="entry name" value="Putative phosphatase, domain 2"/>
    <property type="match status" value="1"/>
</dbReference>
<dbReference type="SFLD" id="SFLDG01129">
    <property type="entry name" value="C1.5:_HAD__Beta-PGM__Phosphata"/>
    <property type="match status" value="1"/>
</dbReference>
<reference evidence="1 2" key="1">
    <citation type="submission" date="2018-03" db="EMBL/GenBank/DDBJ databases">
        <title>Lachnoclostridium SNUG30386 gen.nov., sp.nov., isolated from human faeces.</title>
        <authorList>
            <person name="Seo B."/>
            <person name="Jeon K."/>
            <person name="Ko G."/>
        </authorList>
    </citation>
    <scope>NUCLEOTIDE SEQUENCE [LARGE SCALE GENOMIC DNA]</scope>
    <source>
        <strain evidence="1 2">SNUG30386</strain>
    </source>
</reference>
<organism evidence="1 2">
    <name type="scientific">Clostridium fessum</name>
    <dbReference type="NCBI Taxonomy" id="2126740"/>
    <lineage>
        <taxon>Bacteria</taxon>
        <taxon>Bacillati</taxon>
        <taxon>Bacillota</taxon>
        <taxon>Clostridia</taxon>
        <taxon>Eubacteriales</taxon>
        <taxon>Clostridiaceae</taxon>
        <taxon>Clostridium</taxon>
    </lineage>
</organism>
<dbReference type="Gene3D" id="3.40.50.1000">
    <property type="entry name" value="HAD superfamily/HAD-like"/>
    <property type="match status" value="1"/>
</dbReference>
<dbReference type="PANTHER" id="PTHR43434">
    <property type="entry name" value="PHOSPHOGLYCOLATE PHOSPHATASE"/>
    <property type="match status" value="1"/>
</dbReference>
<protein>
    <submittedName>
        <fullName evidence="1">Phosphoglycolate phosphatase</fullName>
    </submittedName>
</protein>
<dbReference type="RefSeq" id="WP_022359155.1">
    <property type="nucleotide sequence ID" value="NZ_CAUWBW010000001.1"/>
</dbReference>
<evidence type="ECO:0000313" key="2">
    <source>
        <dbReference type="Proteomes" id="UP000241048"/>
    </source>
</evidence>
<dbReference type="InterPro" id="IPR023214">
    <property type="entry name" value="HAD_sf"/>
</dbReference>
<dbReference type="SUPFAM" id="SSF56784">
    <property type="entry name" value="HAD-like"/>
    <property type="match status" value="1"/>
</dbReference>
<dbReference type="InterPro" id="IPR050155">
    <property type="entry name" value="HAD-like_hydrolase_sf"/>
</dbReference>
<dbReference type="EMBL" id="PYLO01000004">
    <property type="protein sequence ID" value="PST36553.1"/>
    <property type="molecule type" value="Genomic_DNA"/>
</dbReference>
<evidence type="ECO:0000313" key="1">
    <source>
        <dbReference type="EMBL" id="PST36553.1"/>
    </source>
</evidence>